<name>A7AN65_BABBO</name>
<keyword evidence="1" id="KW-0433">Leucine-rich repeat</keyword>
<reference evidence="4" key="2">
    <citation type="journal article" date="2020" name="Data Brief">
        <title>Transcriptome dataset of Babesia bovis life stages within vertebrate and invertebrate hosts.</title>
        <authorList>
            <person name="Ueti M.W."/>
            <person name="Johnson W.C."/>
            <person name="Kappmeyer L.S."/>
            <person name="Herndon D.R."/>
            <person name="Mousel M.R."/>
            <person name="Reif K.E."/>
            <person name="Taus N.S."/>
            <person name="Ifeonu O.O."/>
            <person name="Silva J.C."/>
            <person name="Suarez C.E."/>
            <person name="Brayton K.A."/>
        </authorList>
    </citation>
    <scope>NUCLEOTIDE SEQUENCE [LARGE SCALE GENOMIC DNA]</scope>
</reference>
<dbReference type="PANTHER" id="PTHR46652:SF3">
    <property type="entry name" value="LEUCINE-RICH REPEAT-CONTAINING PROTEIN 9"/>
    <property type="match status" value="1"/>
</dbReference>
<dbReference type="PROSITE" id="PS51450">
    <property type="entry name" value="LRR"/>
    <property type="match status" value="1"/>
</dbReference>
<proteinExistence type="predicted"/>
<dbReference type="GeneID" id="5479816"/>
<evidence type="ECO:0000313" key="4">
    <source>
        <dbReference type="Proteomes" id="UP000002173"/>
    </source>
</evidence>
<reference evidence="4" key="3">
    <citation type="journal article" date="2021" name="Int. J. Parasitol.">
        <title>Comparative analysis of gene expression between Babesia bovis blood stages and kinetes allowed by improved genome annotation.</title>
        <authorList>
            <person name="Ueti M.W."/>
            <person name="Johnson W.C."/>
            <person name="Kappmeyer L.S."/>
            <person name="Herndon D.R."/>
            <person name="Mousel M.R."/>
            <person name="Reif K.E."/>
            <person name="Taus N.S."/>
            <person name="Ifeonu O.O."/>
            <person name="Silva J.C."/>
            <person name="Suarez C.E."/>
            <person name="Brayton K.A."/>
        </authorList>
    </citation>
    <scope>NUCLEOTIDE SEQUENCE [LARGE SCALE GENOMIC DNA]</scope>
</reference>
<evidence type="ECO:0000256" key="2">
    <source>
        <dbReference type="ARBA" id="ARBA00022737"/>
    </source>
</evidence>
<reference evidence="3 4" key="1">
    <citation type="journal article" date="2007" name="PLoS Pathog.">
        <title>Genome sequence of Babesia bovis and comparative analysis of apicomplexan hemoprotozoa.</title>
        <authorList>
            <person name="Brayton K.A."/>
            <person name="Lau A.O.T."/>
            <person name="Herndon D.R."/>
            <person name="Hannick L."/>
            <person name="Kappmeyer L.S."/>
            <person name="Berens S.J."/>
            <person name="Bidwell S.L."/>
            <person name="Brown W.C."/>
            <person name="Crabtree J."/>
            <person name="Fadrosh D."/>
            <person name="Feldblum T."/>
            <person name="Forberger H.A."/>
            <person name="Haas B.J."/>
            <person name="Howell J.M."/>
            <person name="Khouri H."/>
            <person name="Koo H."/>
            <person name="Mann D.J."/>
            <person name="Norimine J."/>
            <person name="Paulsen I.T."/>
            <person name="Radune D."/>
            <person name="Ren Q."/>
            <person name="Smith R.K. Jr."/>
            <person name="Suarez C.E."/>
            <person name="White O."/>
            <person name="Wortman J.R."/>
            <person name="Knowles D.P. Jr."/>
            <person name="McElwain T.F."/>
            <person name="Nene V.M."/>
        </authorList>
    </citation>
    <scope>NUCLEOTIDE SEQUENCE [LARGE SCALE GENOMIC DNA]</scope>
    <source>
        <strain evidence="3">T2Bo</strain>
    </source>
</reference>
<dbReference type="InterPro" id="IPR050836">
    <property type="entry name" value="SDS22/Internalin_LRR"/>
</dbReference>
<dbReference type="EMBL" id="AAXT01000001">
    <property type="protein sequence ID" value="EDO07999.1"/>
    <property type="molecule type" value="Genomic_DNA"/>
</dbReference>
<gene>
    <name evidence="3" type="ORF">BBOV_III004360</name>
</gene>
<organism evidence="3 4">
    <name type="scientific">Babesia bovis</name>
    <dbReference type="NCBI Taxonomy" id="5865"/>
    <lineage>
        <taxon>Eukaryota</taxon>
        <taxon>Sar</taxon>
        <taxon>Alveolata</taxon>
        <taxon>Apicomplexa</taxon>
        <taxon>Aconoidasida</taxon>
        <taxon>Piroplasmida</taxon>
        <taxon>Babesiidae</taxon>
        <taxon>Babesia</taxon>
    </lineage>
</organism>
<comment type="caution">
    <text evidence="3">The sequence shown here is derived from an EMBL/GenBank/DDBJ whole genome shotgun (WGS) entry which is preliminary data.</text>
</comment>
<dbReference type="InterPro" id="IPR001611">
    <property type="entry name" value="Leu-rich_rpt"/>
</dbReference>
<dbReference type="KEGG" id="bbo:BBOV_III004360"/>
<dbReference type="Gene3D" id="3.80.10.10">
    <property type="entry name" value="Ribonuclease Inhibitor"/>
    <property type="match status" value="1"/>
</dbReference>
<accession>A7AN65</accession>
<dbReference type="SUPFAM" id="SSF52058">
    <property type="entry name" value="L domain-like"/>
    <property type="match status" value="1"/>
</dbReference>
<dbReference type="PANTHER" id="PTHR46652">
    <property type="entry name" value="LEUCINE-RICH REPEAT AND IQ DOMAIN-CONTAINING PROTEIN 1-RELATED"/>
    <property type="match status" value="1"/>
</dbReference>
<evidence type="ECO:0000256" key="1">
    <source>
        <dbReference type="ARBA" id="ARBA00022614"/>
    </source>
</evidence>
<keyword evidence="2" id="KW-0677">Repeat</keyword>
<dbReference type="OMA" id="DMWSDDI"/>
<dbReference type="VEuPathDB" id="PiroplasmaDB:BBOV_III004360"/>
<keyword evidence="4" id="KW-1185">Reference proteome</keyword>
<dbReference type="InParanoid" id="A7AN65"/>
<dbReference type="InterPro" id="IPR032675">
    <property type="entry name" value="LRR_dom_sf"/>
</dbReference>
<dbReference type="RefSeq" id="XP_001611567.1">
    <property type="nucleotide sequence ID" value="XM_001611517.1"/>
</dbReference>
<sequence length="402" mass="44503">MSVNFCDQAIKSLWDPAFTNHVLQRGIRFEDVTELHVTNCGLESLDGIERFVNLETLDASSNLIDAFSSLWCLRKLRNVKLRQNKFNSVCVTQINGVAVLIALDEADAPMEPIYTPTYKLLDLELNDISSVLAEPGLTVEVECLLLANNLITDISGISAFSGINTLDLTGNVIVDGEALSLVPFNPGVRIFMQDCTVINDQYLLELLKRDTDAEIIAPGSVSFDHPRMTKMQSLKLDAVPQKEFMEFHSEFADFRYVGDILPCELKTARGDATQRTGKPHLVVRSQYPVKYLDTVSTMADVADGDRGINVTHNGETLPLGGDNETDSTLSINTLDSPTGCCEDTPSLKYLINNEPFGQDFQHTHNIGDNKMGAPWAEKTTHEIYSQFAPMPDTIRRHADSTA</sequence>
<dbReference type="Proteomes" id="UP000002173">
    <property type="component" value="Unassembled WGS sequence"/>
</dbReference>
<evidence type="ECO:0000313" key="3">
    <source>
        <dbReference type="EMBL" id="EDO07999.1"/>
    </source>
</evidence>
<protein>
    <submittedName>
        <fullName evidence="3">Uncharacterized protein</fullName>
    </submittedName>
</protein>
<dbReference type="eggNOG" id="ENOG502TN8B">
    <property type="taxonomic scope" value="Eukaryota"/>
</dbReference>
<dbReference type="AlphaFoldDB" id="A7AN65"/>